<dbReference type="Gene3D" id="1.10.287.1060">
    <property type="entry name" value="ESAT-6-like"/>
    <property type="match status" value="1"/>
</dbReference>
<dbReference type="PANTHER" id="PTHR22761:SF10">
    <property type="entry name" value="GH13992P"/>
    <property type="match status" value="1"/>
</dbReference>
<comment type="caution">
    <text evidence="6">The sequence shown here is derived from an EMBL/GenBank/DDBJ whole genome shotgun (WGS) entry which is preliminary data.</text>
</comment>
<dbReference type="AlphaFoldDB" id="A0A2V0NJR2"/>
<keyword evidence="4" id="KW-0175">Coiled coil</keyword>
<evidence type="ECO:0000256" key="1">
    <source>
        <dbReference type="ARBA" id="ARBA00004177"/>
    </source>
</evidence>
<dbReference type="GO" id="GO:0009898">
    <property type="term" value="C:cytoplasmic side of plasma membrane"/>
    <property type="evidence" value="ECO:0007669"/>
    <property type="project" value="TreeGrafter"/>
</dbReference>
<dbReference type="Proteomes" id="UP000247498">
    <property type="component" value="Unassembled WGS sequence"/>
</dbReference>
<evidence type="ECO:0000256" key="2">
    <source>
        <dbReference type="ARBA" id="ARBA00006190"/>
    </source>
</evidence>
<dbReference type="InterPro" id="IPR005024">
    <property type="entry name" value="Snf7_fam"/>
</dbReference>
<dbReference type="Gene3D" id="6.10.250.1710">
    <property type="match status" value="1"/>
</dbReference>
<dbReference type="Pfam" id="PF03357">
    <property type="entry name" value="Snf7"/>
    <property type="match status" value="1"/>
</dbReference>
<evidence type="ECO:0000313" key="6">
    <source>
        <dbReference type="EMBL" id="GBF87478.1"/>
    </source>
</evidence>
<dbReference type="OrthoDB" id="5592979at2759"/>
<keyword evidence="7" id="KW-1185">Reference proteome</keyword>
<dbReference type="FunCoup" id="A0A2V0NJR2">
    <property type="interactions" value="1918"/>
</dbReference>
<feature type="region of interest" description="Disordered" evidence="5">
    <location>
        <begin position="182"/>
        <end position="223"/>
    </location>
</feature>
<keyword evidence="3" id="KW-0967">Endosome</keyword>
<evidence type="ECO:0000256" key="3">
    <source>
        <dbReference type="ARBA" id="ARBA00022753"/>
    </source>
</evidence>
<dbReference type="EMBL" id="BDRX01000001">
    <property type="protein sequence ID" value="GBF87478.1"/>
    <property type="molecule type" value="Genomic_DNA"/>
</dbReference>
<protein>
    <submittedName>
        <fullName evidence="6">Vacuolar sorting-associated 32 protein</fullName>
    </submittedName>
</protein>
<proteinExistence type="inferred from homology"/>
<gene>
    <name evidence="6" type="ORF">Rsub_00189</name>
</gene>
<dbReference type="GO" id="GO:0005771">
    <property type="term" value="C:multivesicular body"/>
    <property type="evidence" value="ECO:0007669"/>
    <property type="project" value="TreeGrafter"/>
</dbReference>
<reference evidence="6 7" key="1">
    <citation type="journal article" date="2018" name="Sci. Rep.">
        <title>Raphidocelis subcapitata (=Pseudokirchneriella subcapitata) provides an insight into genome evolution and environmental adaptations in the Sphaeropleales.</title>
        <authorList>
            <person name="Suzuki S."/>
            <person name="Yamaguchi H."/>
            <person name="Nakajima N."/>
            <person name="Kawachi M."/>
        </authorList>
    </citation>
    <scope>NUCLEOTIDE SEQUENCE [LARGE SCALE GENOMIC DNA]</scope>
    <source>
        <strain evidence="6 7">NIES-35</strain>
    </source>
</reference>
<evidence type="ECO:0000313" key="7">
    <source>
        <dbReference type="Proteomes" id="UP000247498"/>
    </source>
</evidence>
<organism evidence="6 7">
    <name type="scientific">Raphidocelis subcapitata</name>
    <dbReference type="NCBI Taxonomy" id="307507"/>
    <lineage>
        <taxon>Eukaryota</taxon>
        <taxon>Viridiplantae</taxon>
        <taxon>Chlorophyta</taxon>
        <taxon>core chlorophytes</taxon>
        <taxon>Chlorophyceae</taxon>
        <taxon>CS clade</taxon>
        <taxon>Sphaeropleales</taxon>
        <taxon>Selenastraceae</taxon>
        <taxon>Raphidocelis</taxon>
    </lineage>
</organism>
<dbReference type="GO" id="GO:0000815">
    <property type="term" value="C:ESCRT III complex"/>
    <property type="evidence" value="ECO:0007669"/>
    <property type="project" value="TreeGrafter"/>
</dbReference>
<name>A0A2V0NJR2_9CHLO</name>
<evidence type="ECO:0000256" key="5">
    <source>
        <dbReference type="SAM" id="MobiDB-lite"/>
    </source>
</evidence>
<dbReference type="STRING" id="307507.A0A2V0NJR2"/>
<dbReference type="GO" id="GO:0006900">
    <property type="term" value="P:vesicle budding from membrane"/>
    <property type="evidence" value="ECO:0007669"/>
    <property type="project" value="TreeGrafter"/>
</dbReference>
<comment type="similarity">
    <text evidence="2">Belongs to the SNF7 family.</text>
</comment>
<evidence type="ECO:0000256" key="4">
    <source>
        <dbReference type="SAM" id="Coils"/>
    </source>
</evidence>
<feature type="compositionally biased region" description="Gly residues" evidence="5">
    <location>
        <begin position="1"/>
        <end position="10"/>
    </location>
</feature>
<feature type="region of interest" description="Disordered" evidence="5">
    <location>
        <begin position="1"/>
        <end position="26"/>
    </location>
</feature>
<sequence length="235" mass="26016">MFARLFGGGKQQTPVAPSAGGSAGASGQVINAMQGLSEREEQLEKKKLLLEKKINDEMEKAREFTRQKKKSQALMCLKKKKMYEQQLERLDALVSRVMEQKNMLEEQQTTLGVLSDMAQAAKAQKKTMAEMKIDNIDATLEEIQDLGDQMRQINEAVAQPVGMFADMDEDALENELAELEQEELDNQLLEPAPVPATKAPSAGEKLPNAPTGAAKSKQKTQEELELEALQQELAI</sequence>
<feature type="coiled-coil region" evidence="4">
    <location>
        <begin position="33"/>
        <end position="107"/>
    </location>
</feature>
<dbReference type="GO" id="GO:0032511">
    <property type="term" value="P:late endosome to vacuole transport via multivesicular body sorting pathway"/>
    <property type="evidence" value="ECO:0007669"/>
    <property type="project" value="TreeGrafter"/>
</dbReference>
<dbReference type="InParanoid" id="A0A2V0NJR2"/>
<comment type="subcellular location">
    <subcellularLocation>
        <location evidence="1">Endosome</location>
    </subcellularLocation>
</comment>
<dbReference type="PANTHER" id="PTHR22761">
    <property type="entry name" value="CHARGED MULTIVESICULAR BODY PROTEIN"/>
    <property type="match status" value="1"/>
</dbReference>
<accession>A0A2V0NJR2</accession>